<reference evidence="2 3" key="1">
    <citation type="submission" date="2018-06" db="EMBL/GenBank/DDBJ databases">
        <authorList>
            <consortium name="Pathogen Informatics"/>
            <person name="Doyle S."/>
        </authorList>
    </citation>
    <scope>NUCLEOTIDE SEQUENCE [LARGE SCALE GENOMIC DNA]</scope>
    <source>
        <strain evidence="2 3">NCTC9426</strain>
    </source>
</reference>
<evidence type="ECO:0000313" key="3">
    <source>
        <dbReference type="Proteomes" id="UP000254133"/>
    </source>
</evidence>
<gene>
    <name evidence="2" type="ORF">NCTC9426_00904</name>
</gene>
<accession>A0A378PSE4</accession>
<protein>
    <submittedName>
        <fullName evidence="2">Uncharacterized protein</fullName>
    </submittedName>
</protein>
<name>A0A378PSE4_MORBO</name>
<proteinExistence type="predicted"/>
<keyword evidence="1" id="KW-0472">Membrane</keyword>
<dbReference type="RefSeq" id="WP_115368960.1">
    <property type="nucleotide sequence ID" value="NZ_CP087825.1"/>
</dbReference>
<keyword evidence="1" id="KW-0812">Transmembrane</keyword>
<organism evidence="2 3">
    <name type="scientific">Moraxella bovis</name>
    <dbReference type="NCBI Taxonomy" id="476"/>
    <lineage>
        <taxon>Bacteria</taxon>
        <taxon>Pseudomonadati</taxon>
        <taxon>Pseudomonadota</taxon>
        <taxon>Gammaproteobacteria</taxon>
        <taxon>Moraxellales</taxon>
        <taxon>Moraxellaceae</taxon>
        <taxon>Moraxella</taxon>
    </lineage>
</organism>
<feature type="transmembrane region" description="Helical" evidence="1">
    <location>
        <begin position="41"/>
        <end position="65"/>
    </location>
</feature>
<sequence>MTVYKSNDDISSRMSIPLPFVIMRENATKERFADYYKKDNLHGWLFCALVVIGQLFVLGLLLSLGNSILDIIWFWLLLIVMFAVISMIDKYQYKKQLKVIKNLPKITPFITIHHQDMRVYDPFGEELVAMPIDKIGSVYILSKGNLSFVISLKKSLWHDFSYVISSNEMGAIFYFTHQNERYIPENLRSCIWIIDSMVKMLQQDPTASHFPFVKKNYTNGRAWDDP</sequence>
<evidence type="ECO:0000313" key="2">
    <source>
        <dbReference type="EMBL" id="STY90873.1"/>
    </source>
</evidence>
<feature type="transmembrane region" description="Helical" evidence="1">
    <location>
        <begin position="71"/>
        <end position="88"/>
    </location>
</feature>
<evidence type="ECO:0000256" key="1">
    <source>
        <dbReference type="SAM" id="Phobius"/>
    </source>
</evidence>
<dbReference type="EMBL" id="UGPZ01000002">
    <property type="protein sequence ID" value="STY90873.1"/>
    <property type="molecule type" value="Genomic_DNA"/>
</dbReference>
<keyword evidence="1" id="KW-1133">Transmembrane helix</keyword>
<dbReference type="AlphaFoldDB" id="A0A378PSE4"/>
<dbReference type="Proteomes" id="UP000254133">
    <property type="component" value="Unassembled WGS sequence"/>
</dbReference>